<comment type="caution">
    <text evidence="1">The sequence shown here is derived from an EMBL/GenBank/DDBJ whole genome shotgun (WGS) entry which is preliminary data.</text>
</comment>
<accession>A0ABP2J474</accession>
<dbReference type="EMBL" id="AEDY01000045">
    <property type="protein sequence ID" value="EFO54415.1"/>
    <property type="molecule type" value="Genomic_DNA"/>
</dbReference>
<organism evidence="1">
    <name type="scientific">Streptococcus infantis SK1302</name>
    <dbReference type="NCBI Taxonomy" id="871237"/>
    <lineage>
        <taxon>Bacteria</taxon>
        <taxon>Bacillati</taxon>
        <taxon>Bacillota</taxon>
        <taxon>Bacilli</taxon>
        <taxon>Lactobacillales</taxon>
        <taxon>Streptococcaceae</taxon>
        <taxon>Streptococcus</taxon>
    </lineage>
</organism>
<name>A0ABP2J474_9STRE</name>
<protein>
    <submittedName>
        <fullName evidence="1">Uncharacterized protein</fullName>
    </submittedName>
</protein>
<evidence type="ECO:0000313" key="1">
    <source>
        <dbReference type="EMBL" id="EFO54415.1"/>
    </source>
</evidence>
<reference evidence="1" key="1">
    <citation type="submission" date="2010-09" db="EMBL/GenBank/DDBJ databases">
        <authorList>
            <person name="Daugherty S.C."/>
            <person name="Kilian M."/>
            <person name="Tettelin H."/>
        </authorList>
    </citation>
    <scope>NUCLEOTIDE SEQUENCE [LARGE SCALE GENOMIC DNA]</scope>
    <source>
        <strain evidence="1">SK1302</strain>
    </source>
</reference>
<gene>
    <name evidence="1" type="ORF">SIN_0874</name>
</gene>
<proteinExistence type="predicted"/>
<sequence length="40" mass="4359">MADGAGKGTSSSKTLKFWFEVCIHSLSVSKEANESNLRNK</sequence>